<gene>
    <name evidence="2" type="ORF">C8F04DRAFT_1189870</name>
</gene>
<feature type="compositionally biased region" description="Basic and acidic residues" evidence="1">
    <location>
        <begin position="294"/>
        <end position="307"/>
    </location>
</feature>
<name>A0AAD6SI09_9AGAR</name>
<keyword evidence="3" id="KW-1185">Reference proteome</keyword>
<comment type="caution">
    <text evidence="2">The sequence shown here is derived from an EMBL/GenBank/DDBJ whole genome shotgun (WGS) entry which is preliminary data.</text>
</comment>
<dbReference type="EMBL" id="JARJCM010000128">
    <property type="protein sequence ID" value="KAJ7027206.1"/>
    <property type="molecule type" value="Genomic_DNA"/>
</dbReference>
<reference evidence="2" key="1">
    <citation type="submission" date="2023-03" db="EMBL/GenBank/DDBJ databases">
        <title>Massive genome expansion in bonnet fungi (Mycena s.s.) driven by repeated elements and novel gene families across ecological guilds.</title>
        <authorList>
            <consortium name="Lawrence Berkeley National Laboratory"/>
            <person name="Harder C.B."/>
            <person name="Miyauchi S."/>
            <person name="Viragh M."/>
            <person name="Kuo A."/>
            <person name="Thoen E."/>
            <person name="Andreopoulos B."/>
            <person name="Lu D."/>
            <person name="Skrede I."/>
            <person name="Drula E."/>
            <person name="Henrissat B."/>
            <person name="Morin E."/>
            <person name="Kohler A."/>
            <person name="Barry K."/>
            <person name="LaButti K."/>
            <person name="Morin E."/>
            <person name="Salamov A."/>
            <person name="Lipzen A."/>
            <person name="Mereny Z."/>
            <person name="Hegedus B."/>
            <person name="Baldrian P."/>
            <person name="Stursova M."/>
            <person name="Weitz H."/>
            <person name="Taylor A."/>
            <person name="Grigoriev I.V."/>
            <person name="Nagy L.G."/>
            <person name="Martin F."/>
            <person name="Kauserud H."/>
        </authorList>
    </citation>
    <scope>NUCLEOTIDE SEQUENCE</scope>
    <source>
        <strain evidence="2">CBHHK200</strain>
    </source>
</reference>
<feature type="region of interest" description="Disordered" evidence="1">
    <location>
        <begin position="1"/>
        <end position="33"/>
    </location>
</feature>
<feature type="compositionally biased region" description="Acidic residues" evidence="1">
    <location>
        <begin position="263"/>
        <end position="277"/>
    </location>
</feature>
<protein>
    <submittedName>
        <fullName evidence="2">Uncharacterized protein</fullName>
    </submittedName>
</protein>
<feature type="region of interest" description="Disordered" evidence="1">
    <location>
        <begin position="392"/>
        <end position="425"/>
    </location>
</feature>
<feature type="compositionally biased region" description="Gly residues" evidence="1">
    <location>
        <begin position="308"/>
        <end position="330"/>
    </location>
</feature>
<feature type="compositionally biased region" description="Basic and acidic residues" evidence="1">
    <location>
        <begin position="252"/>
        <end position="262"/>
    </location>
</feature>
<feature type="compositionally biased region" description="Basic residues" evidence="1">
    <location>
        <begin position="158"/>
        <end position="175"/>
    </location>
</feature>
<sequence length="603" mass="63034">MSVNDKQPNTHRKKGLTGQGQAVRGELEHRGCGPQLLRSFPSLAATSIPRAPSPADRNKAAGREARRRGTKSGTFSLQGARLTGGLPLLRVKAAQPEMRLAEVAAIVALLPIWEVDGLAHLHPYLREELGGGDEALVVAPYPSLAYESGNSAMVATRKSGRSARLRAHQRRRRRRKTDEAYISAKMRIQRRRRLRLVVLGGRPKRIVTTTAPTASATDAAGVHGGGGQEEEPSGGGGEEEGGRRANPVAETLDARRPRRATDAESDDDSADEREEGVEDRVGAINERFTLGNRAGEERGGGGGKRQDGGGGGKRQDGGGGGKRQDGGGGGKRQDGGGRKQEDAGAGGGRKKERSAVRGKIGVGGKVDGAAGRSIANSPRMVAVVVVVADDENGLSKTGGSHGSVRGGSRDGERGGIKRRGAQSGHGSILARGLGAAAADPRVHVLIPIPILVPFSSHRSPPAPVRPRTARARHTIPLSAVPNTNSEHTMPDRRRWVASCGHGSAAYNALDIVIVINAGLPGARAGDCVRRGRSRTTLRGEGGGFGVAVFTVGVSAFAASRVSVSAFVSISVSATSHYYSKELLLGATALWKRGESIVSSLYNK</sequence>
<feature type="compositionally biased region" description="Basic and acidic residues" evidence="1">
    <location>
        <begin position="331"/>
        <end position="342"/>
    </location>
</feature>
<evidence type="ECO:0000313" key="2">
    <source>
        <dbReference type="EMBL" id="KAJ7027206.1"/>
    </source>
</evidence>
<feature type="region of interest" description="Disordered" evidence="1">
    <location>
        <begin position="208"/>
        <end position="372"/>
    </location>
</feature>
<evidence type="ECO:0000256" key="1">
    <source>
        <dbReference type="SAM" id="MobiDB-lite"/>
    </source>
</evidence>
<proteinExistence type="predicted"/>
<dbReference type="Proteomes" id="UP001218188">
    <property type="component" value="Unassembled WGS sequence"/>
</dbReference>
<evidence type="ECO:0000313" key="3">
    <source>
        <dbReference type="Proteomes" id="UP001218188"/>
    </source>
</evidence>
<feature type="region of interest" description="Disordered" evidence="1">
    <location>
        <begin position="155"/>
        <end position="180"/>
    </location>
</feature>
<feature type="compositionally biased region" description="Low complexity" evidence="1">
    <location>
        <begin position="208"/>
        <end position="220"/>
    </location>
</feature>
<accession>A0AAD6SI09</accession>
<feature type="region of interest" description="Disordered" evidence="1">
    <location>
        <begin position="45"/>
        <end position="78"/>
    </location>
</feature>
<organism evidence="2 3">
    <name type="scientific">Mycena alexandri</name>
    <dbReference type="NCBI Taxonomy" id="1745969"/>
    <lineage>
        <taxon>Eukaryota</taxon>
        <taxon>Fungi</taxon>
        <taxon>Dikarya</taxon>
        <taxon>Basidiomycota</taxon>
        <taxon>Agaricomycotina</taxon>
        <taxon>Agaricomycetes</taxon>
        <taxon>Agaricomycetidae</taxon>
        <taxon>Agaricales</taxon>
        <taxon>Marasmiineae</taxon>
        <taxon>Mycenaceae</taxon>
        <taxon>Mycena</taxon>
    </lineage>
</organism>
<dbReference type="AlphaFoldDB" id="A0AAD6SI09"/>